<gene>
    <name evidence="1" type="ORF">GCM10010989_19470</name>
</gene>
<name>A0A917DJP8_9SPHN</name>
<organism evidence="1 2">
    <name type="scientific">Croceicoccus pelagius</name>
    <dbReference type="NCBI Taxonomy" id="1703341"/>
    <lineage>
        <taxon>Bacteria</taxon>
        <taxon>Pseudomonadati</taxon>
        <taxon>Pseudomonadota</taxon>
        <taxon>Alphaproteobacteria</taxon>
        <taxon>Sphingomonadales</taxon>
        <taxon>Erythrobacteraceae</taxon>
        <taxon>Croceicoccus</taxon>
    </lineage>
</organism>
<dbReference type="AlphaFoldDB" id="A0A917DJP8"/>
<sequence length="65" mass="6857">MGVGGVPALVRDMVVPDRNRAGEREQSSAGFAPYFSDEDRFRADLLLRRAVAGGGCCLMAASPVS</sequence>
<evidence type="ECO:0000313" key="2">
    <source>
        <dbReference type="Proteomes" id="UP000598997"/>
    </source>
</evidence>
<dbReference type="Proteomes" id="UP000598997">
    <property type="component" value="Unassembled WGS sequence"/>
</dbReference>
<evidence type="ECO:0000313" key="1">
    <source>
        <dbReference type="EMBL" id="GGD45422.1"/>
    </source>
</evidence>
<keyword evidence="2" id="KW-1185">Reference proteome</keyword>
<proteinExistence type="predicted"/>
<accession>A0A917DJP8</accession>
<reference evidence="1 2" key="1">
    <citation type="journal article" date="2014" name="Int. J. Syst. Evol. Microbiol.">
        <title>Complete genome sequence of Corynebacterium casei LMG S-19264T (=DSM 44701T), isolated from a smear-ripened cheese.</title>
        <authorList>
            <consortium name="US DOE Joint Genome Institute (JGI-PGF)"/>
            <person name="Walter F."/>
            <person name="Albersmeier A."/>
            <person name="Kalinowski J."/>
            <person name="Ruckert C."/>
        </authorList>
    </citation>
    <scope>NUCLEOTIDE SEQUENCE [LARGE SCALE GENOMIC DNA]</scope>
    <source>
        <strain evidence="1 2">CGMCC 1.15358</strain>
    </source>
</reference>
<comment type="caution">
    <text evidence="1">The sequence shown here is derived from an EMBL/GenBank/DDBJ whole genome shotgun (WGS) entry which is preliminary data.</text>
</comment>
<dbReference type="EMBL" id="BMIO01000005">
    <property type="protein sequence ID" value="GGD45422.1"/>
    <property type="molecule type" value="Genomic_DNA"/>
</dbReference>
<protein>
    <submittedName>
        <fullName evidence="1">Uncharacterized protein</fullName>
    </submittedName>
</protein>